<comment type="caution">
    <text evidence="1">The sequence shown here is derived from an EMBL/GenBank/DDBJ whole genome shotgun (WGS) entry which is preliminary data.</text>
</comment>
<reference evidence="1" key="1">
    <citation type="submission" date="2023-04" db="EMBL/GenBank/DDBJ databases">
        <title>Ambrosiozyma monospora NBRC 10751.</title>
        <authorList>
            <person name="Ichikawa N."/>
            <person name="Sato H."/>
            <person name="Tonouchi N."/>
        </authorList>
    </citation>
    <scope>NUCLEOTIDE SEQUENCE</scope>
    <source>
        <strain evidence="1">NBRC 10751</strain>
    </source>
</reference>
<keyword evidence="2" id="KW-1185">Reference proteome</keyword>
<protein>
    <submittedName>
        <fullName evidence="1">Unnamed protein product</fullName>
    </submittedName>
</protein>
<dbReference type="EMBL" id="BSXS01001867">
    <property type="protein sequence ID" value="GME77489.1"/>
    <property type="molecule type" value="Genomic_DNA"/>
</dbReference>
<accession>A0ACB5SZZ9</accession>
<evidence type="ECO:0000313" key="1">
    <source>
        <dbReference type="EMBL" id="GME77489.1"/>
    </source>
</evidence>
<sequence>MFPVAYPTAKLLDRILGEDHGTVYKKSGLKTLVTLHKTMGVERLNEDEVTIISAVLDLKAKPVEDIMTPIDKVFTMSSDTILDEQTVEEIFNAGFSRIPVHLPGEPYNFVGMLLVRILISYDPEDALPVSSFPLATLPETSLETSCLNILNYFQEGKSHMVVVSETPGSDTGAKGVLTLEDVIEELIGEEIIDESDVYVDVDKNIVRSNPGPLSKRNVTSYLHSLYTSSAKPPLVKQSSLMSTLPDALYFNKRDSLDGQNQRDSSLDLRKVSSATAMKPTNLASSPLQTKNTHITIKKQPQLVNVKMNPPNSNSHVAGDVTPSSRLVSPEPESDPGYGSTGHDLHVTDSEAAAFVHGVYQNQAQKLSNVDLADSANLKSKDKKASNGNGSKKRQNSTTDQKLTVDLSDVRPGFGTSIPVPKPSSAVRNNYVESSAYLNSAGASIRSGGVPMSSVNGNSTGLIENIVNIRGVNKTVIEETSSGEFSGVDSESVKLVKSGSSSKSGKSNKGDKPGDGDGSAGEGDGETDGFLNKKKASVWDWGSN</sequence>
<gene>
    <name evidence="1" type="ORF">Amon02_000305500</name>
</gene>
<organism evidence="1 2">
    <name type="scientific">Ambrosiozyma monospora</name>
    <name type="common">Yeast</name>
    <name type="synonym">Endomycopsis monosporus</name>
    <dbReference type="NCBI Taxonomy" id="43982"/>
    <lineage>
        <taxon>Eukaryota</taxon>
        <taxon>Fungi</taxon>
        <taxon>Dikarya</taxon>
        <taxon>Ascomycota</taxon>
        <taxon>Saccharomycotina</taxon>
        <taxon>Pichiomycetes</taxon>
        <taxon>Pichiales</taxon>
        <taxon>Pichiaceae</taxon>
        <taxon>Ambrosiozyma</taxon>
    </lineage>
</organism>
<proteinExistence type="predicted"/>
<name>A0ACB5SZZ9_AMBMO</name>
<evidence type="ECO:0000313" key="2">
    <source>
        <dbReference type="Proteomes" id="UP001165064"/>
    </source>
</evidence>
<dbReference type="Proteomes" id="UP001165064">
    <property type="component" value="Unassembled WGS sequence"/>
</dbReference>